<keyword evidence="4" id="KW-1185">Reference proteome</keyword>
<feature type="transmembrane region" description="Helical" evidence="2">
    <location>
        <begin position="303"/>
        <end position="321"/>
    </location>
</feature>
<dbReference type="AlphaFoldDB" id="Q241X0"/>
<dbReference type="InParanoid" id="Q241X0"/>
<name>Q241X0_TETTS</name>
<feature type="region of interest" description="Disordered" evidence="1">
    <location>
        <begin position="559"/>
        <end position="582"/>
    </location>
</feature>
<keyword evidence="2" id="KW-0472">Membrane</keyword>
<accession>Q241X0</accession>
<protein>
    <submittedName>
        <fullName evidence="3">Transmembrane protein, putative</fullName>
    </submittedName>
</protein>
<dbReference type="EMBL" id="GG662529">
    <property type="protein sequence ID" value="EAS02581.2"/>
    <property type="molecule type" value="Genomic_DNA"/>
</dbReference>
<evidence type="ECO:0000256" key="1">
    <source>
        <dbReference type="SAM" id="MobiDB-lite"/>
    </source>
</evidence>
<feature type="transmembrane region" description="Helical" evidence="2">
    <location>
        <begin position="27"/>
        <end position="48"/>
    </location>
</feature>
<dbReference type="Proteomes" id="UP000009168">
    <property type="component" value="Unassembled WGS sequence"/>
</dbReference>
<dbReference type="RefSeq" id="XP_001022826.2">
    <property type="nucleotide sequence ID" value="XM_001022826.2"/>
</dbReference>
<dbReference type="HOGENOM" id="CLU_269873_0_0_1"/>
<evidence type="ECO:0000313" key="3">
    <source>
        <dbReference type="EMBL" id="EAS02581.2"/>
    </source>
</evidence>
<feature type="compositionally biased region" description="Low complexity" evidence="1">
    <location>
        <begin position="565"/>
        <end position="582"/>
    </location>
</feature>
<dbReference type="KEGG" id="tet:TTHERM_00951840"/>
<dbReference type="GeneID" id="7836475"/>
<dbReference type="eggNOG" id="ENOG502T0U3">
    <property type="taxonomic scope" value="Eukaryota"/>
</dbReference>
<keyword evidence="2 3" id="KW-0812">Transmembrane</keyword>
<proteinExistence type="predicted"/>
<reference evidence="4" key="1">
    <citation type="journal article" date="2006" name="PLoS Biol.">
        <title>Macronuclear genome sequence of the ciliate Tetrahymena thermophila, a model eukaryote.</title>
        <authorList>
            <person name="Eisen J.A."/>
            <person name="Coyne R.S."/>
            <person name="Wu M."/>
            <person name="Wu D."/>
            <person name="Thiagarajan M."/>
            <person name="Wortman J.R."/>
            <person name="Badger J.H."/>
            <person name="Ren Q."/>
            <person name="Amedeo P."/>
            <person name="Jones K.M."/>
            <person name="Tallon L.J."/>
            <person name="Delcher A.L."/>
            <person name="Salzberg S.L."/>
            <person name="Silva J.C."/>
            <person name="Haas B.J."/>
            <person name="Majoros W.H."/>
            <person name="Farzad M."/>
            <person name="Carlton J.M."/>
            <person name="Smith R.K. Jr."/>
            <person name="Garg J."/>
            <person name="Pearlman R.E."/>
            <person name="Karrer K.M."/>
            <person name="Sun L."/>
            <person name="Manning G."/>
            <person name="Elde N.C."/>
            <person name="Turkewitz A.P."/>
            <person name="Asai D.J."/>
            <person name="Wilkes D.E."/>
            <person name="Wang Y."/>
            <person name="Cai H."/>
            <person name="Collins K."/>
            <person name="Stewart B.A."/>
            <person name="Lee S.R."/>
            <person name="Wilamowska K."/>
            <person name="Weinberg Z."/>
            <person name="Ruzzo W.L."/>
            <person name="Wloga D."/>
            <person name="Gaertig J."/>
            <person name="Frankel J."/>
            <person name="Tsao C.-C."/>
            <person name="Gorovsky M.A."/>
            <person name="Keeling P.J."/>
            <person name="Waller R.F."/>
            <person name="Patron N.J."/>
            <person name="Cherry J.M."/>
            <person name="Stover N.A."/>
            <person name="Krieger C.J."/>
            <person name="del Toro C."/>
            <person name="Ryder H.F."/>
            <person name="Williamson S.C."/>
            <person name="Barbeau R.A."/>
            <person name="Hamilton E.P."/>
            <person name="Orias E."/>
        </authorList>
    </citation>
    <scope>NUCLEOTIDE SEQUENCE [LARGE SCALE GENOMIC DNA]</scope>
    <source>
        <strain evidence="4">SB210</strain>
    </source>
</reference>
<keyword evidence="2" id="KW-1133">Transmembrane helix</keyword>
<organism evidence="3 4">
    <name type="scientific">Tetrahymena thermophila (strain SB210)</name>
    <dbReference type="NCBI Taxonomy" id="312017"/>
    <lineage>
        <taxon>Eukaryota</taxon>
        <taxon>Sar</taxon>
        <taxon>Alveolata</taxon>
        <taxon>Ciliophora</taxon>
        <taxon>Intramacronucleata</taxon>
        <taxon>Oligohymenophorea</taxon>
        <taxon>Hymenostomatida</taxon>
        <taxon>Tetrahymenina</taxon>
        <taxon>Tetrahymenidae</taxon>
        <taxon>Tetrahymena</taxon>
    </lineage>
</organism>
<gene>
    <name evidence="3" type="ORF">TTHERM_00951840</name>
</gene>
<evidence type="ECO:0000313" key="4">
    <source>
        <dbReference type="Proteomes" id="UP000009168"/>
    </source>
</evidence>
<sequence length="655" mass="76068">MLFSIFDLFSQPFSFNTGNYQLKRGTCVGTIISFAVFFVTISYFIYILQQYAQNQIDPIFRSQSFISQDQIETPLKSELVGFRFESDNSINLSVNRTYLVYLAFLQYNSANLSQFIPINIVDCTNPNLQGFKCLDFTSVQNYTLFLNTNQNSKSTVQIMTYGCRDQDKLKTFIPENCAEQVEIDKLINGINSLLRLKLYTSQYNTASQRIEVNYRNAYVYTVANQQILTQLKIQNQHTSVQQGLIVQKEQKFSSPIEYNQQDQGLDKEYAIQNVGAGSYSIVILMMDEIIQEIYIQYPTLPQILAMVSGVFTILMFLGIFGKKVSQNSIQKDFFLLFLKNVFQENYLQILKKNNYYHIKEGEQEVEVNHDQILFSKALDSDNQQIKNIKQKKTIQPISVPVFSSKRKISIEKVENTNINQSQNTDNFYFSSKNIQLINNFQSSQCTNQQNNDNLSENLSLKKYITENAEEITQVSQNKNENYQQEQQILYGDITNYSPQDNVLKKSIFSKMNDTDNFQFSQKNIQLINNLQQAQSINLQNNQIVYENVSQKNNITADTQETTQVSKNNQQQQQKSNFNKNNQQFCINNQDQTIFEREKKFTNIINNYRAIQDVDSTQKIIQDIRKINNNDAIDKRLVSSSSPNRLLIKFLRVESK</sequence>
<dbReference type="OrthoDB" id="302623at2759"/>
<evidence type="ECO:0000256" key="2">
    <source>
        <dbReference type="SAM" id="Phobius"/>
    </source>
</evidence>